<dbReference type="PATRIC" id="fig|762967.3.peg.64"/>
<sequence>MPKAKSKPHKDDLFKIEYPEDSFAIQRDMLQVRLTGAIEAVFDADDRIETFPVKKHSRWKPKDLERFVDLAYDLGAYEWEPEARKPFIKALADLRRRLGPAPKALPEVDRLIDMAEIFEDDDLLSAALDPSNEIWRRGDEEAFLRCMRVFRAVLHQLIRYEITGPKLKPIRPDHRALPTKALAAIGRSRAGWTNLRGHRQHWIPRRDRDVLVTQGLPVFLDKFSEQMGIKPLRFPFEVALPVKSGLLALSKDSPTPVSALLTTLFFESVVCAGASTDLGDPFAVFTELWPQDWLFTHILFMPVDAYPELEAECEAQRLGRETLGDDFRIIVPIPLYKEEAAWILDHGRRAFFESPYRPSPVIDPDRPNPLANYLKTSSPLRLADEKPLLPERLAALRVGVQRKVIEENAPVAVLGTPREPYDHLLFALPDGISFHEAADLDGLVQITRNQLANLRPELIPLLKSADIRRHVYARGADGGYLPLTDEILLSPERWEEVLGHLAPPVRAAAVVMGAPFADAFAVAGAHPDTTYFRDFGRYVAALRALPYRGGSGTTEPDQPANTKES</sequence>
<dbReference type="HOGENOM" id="CLU_482255_0_0_4"/>
<dbReference type="AlphaFoldDB" id="H3KBH7"/>
<reference evidence="1 2" key="1">
    <citation type="submission" date="2011-11" db="EMBL/GenBank/DDBJ databases">
        <authorList>
            <person name="Weinstock G."/>
            <person name="Sodergren E."/>
            <person name="Clifton S."/>
            <person name="Fulton L."/>
            <person name="Fulton B."/>
            <person name="Courtney L."/>
            <person name="Fronick C."/>
            <person name="Harrison M."/>
            <person name="Strong C."/>
            <person name="Farmer C."/>
            <person name="Delahaunty K."/>
            <person name="Markovic C."/>
            <person name="Hall O."/>
            <person name="Minx P."/>
            <person name="Tomlinson C."/>
            <person name="Mitreva M."/>
            <person name="Hou S."/>
            <person name="Chen J."/>
            <person name="Wollam A."/>
            <person name="Pepin K.H."/>
            <person name="Johnson M."/>
            <person name="Bhonagiri V."/>
            <person name="Zhang X."/>
            <person name="Suruliraj S."/>
            <person name="Warren W."/>
            <person name="Chinwalla A."/>
            <person name="Mardis E.R."/>
            <person name="Wilson R.K."/>
        </authorList>
    </citation>
    <scope>NUCLEOTIDE SEQUENCE [LARGE SCALE GENOMIC DNA]</scope>
    <source>
        <strain evidence="1 2">YIT 11816</strain>
    </source>
</reference>
<dbReference type="EMBL" id="AFBQ01000006">
    <property type="protein sequence ID" value="EHY32536.1"/>
    <property type="molecule type" value="Genomic_DNA"/>
</dbReference>
<evidence type="ECO:0000313" key="2">
    <source>
        <dbReference type="Proteomes" id="UP000004956"/>
    </source>
</evidence>
<name>H3KBH7_9BURK</name>
<protein>
    <submittedName>
        <fullName evidence="1">Uncharacterized protein</fullName>
    </submittedName>
</protein>
<dbReference type="Proteomes" id="UP000004956">
    <property type="component" value="Unassembled WGS sequence"/>
</dbReference>
<evidence type="ECO:0000313" key="1">
    <source>
        <dbReference type="EMBL" id="EHY32536.1"/>
    </source>
</evidence>
<gene>
    <name evidence="1" type="ORF">HMPREF9440_00072</name>
</gene>
<keyword evidence="2" id="KW-1185">Reference proteome</keyword>
<comment type="caution">
    <text evidence="1">The sequence shown here is derived from an EMBL/GenBank/DDBJ whole genome shotgun (WGS) entry which is preliminary data.</text>
</comment>
<dbReference type="RefSeq" id="WP_008540384.1">
    <property type="nucleotide sequence ID" value="NZ_JH604840.1"/>
</dbReference>
<organism evidence="1 2">
    <name type="scientific">Sutterella parvirubra YIT 11816</name>
    <dbReference type="NCBI Taxonomy" id="762967"/>
    <lineage>
        <taxon>Bacteria</taxon>
        <taxon>Pseudomonadati</taxon>
        <taxon>Pseudomonadota</taxon>
        <taxon>Betaproteobacteria</taxon>
        <taxon>Burkholderiales</taxon>
        <taxon>Sutterellaceae</taxon>
        <taxon>Sutterella</taxon>
    </lineage>
</organism>
<proteinExistence type="predicted"/>
<accession>H3KBH7</accession>